<dbReference type="AlphaFoldDB" id="A0A1X6MRP5"/>
<proteinExistence type="predicted"/>
<reference evidence="2 3" key="1">
    <citation type="submission" date="2017-04" db="EMBL/GenBank/DDBJ databases">
        <title>Genome Sequence of the Model Brown-Rot Fungus Postia placenta SB12.</title>
        <authorList>
            <consortium name="DOE Joint Genome Institute"/>
            <person name="Gaskell J."/>
            <person name="Kersten P."/>
            <person name="Larrondo L.F."/>
            <person name="Canessa P."/>
            <person name="Martinez D."/>
            <person name="Hibbett D."/>
            <person name="Schmoll M."/>
            <person name="Kubicek C.P."/>
            <person name="Martinez A.T."/>
            <person name="Yadav J."/>
            <person name="Master E."/>
            <person name="Magnuson J.K."/>
            <person name="James T."/>
            <person name="Yaver D."/>
            <person name="Berka R."/>
            <person name="Labutti K."/>
            <person name="Lipzen A."/>
            <person name="Aerts A."/>
            <person name="Barry K."/>
            <person name="Henrissat B."/>
            <person name="Blanchette R."/>
            <person name="Grigoriev I."/>
            <person name="Cullen D."/>
        </authorList>
    </citation>
    <scope>NUCLEOTIDE SEQUENCE [LARGE SCALE GENOMIC DNA]</scope>
    <source>
        <strain evidence="2 3">MAD-698-R-SB12</strain>
    </source>
</reference>
<organism evidence="2 3">
    <name type="scientific">Postia placenta MAD-698-R-SB12</name>
    <dbReference type="NCBI Taxonomy" id="670580"/>
    <lineage>
        <taxon>Eukaryota</taxon>
        <taxon>Fungi</taxon>
        <taxon>Dikarya</taxon>
        <taxon>Basidiomycota</taxon>
        <taxon>Agaricomycotina</taxon>
        <taxon>Agaricomycetes</taxon>
        <taxon>Polyporales</taxon>
        <taxon>Adustoporiaceae</taxon>
        <taxon>Rhodonia</taxon>
    </lineage>
</organism>
<feature type="region of interest" description="Disordered" evidence="1">
    <location>
        <begin position="1"/>
        <end position="76"/>
    </location>
</feature>
<dbReference type="Proteomes" id="UP000194127">
    <property type="component" value="Unassembled WGS sequence"/>
</dbReference>
<dbReference type="OrthoDB" id="10314714at2759"/>
<evidence type="ECO:0000256" key="1">
    <source>
        <dbReference type="SAM" id="MobiDB-lite"/>
    </source>
</evidence>
<sequence>MSIWEATQGDAAHAGGIRNGVPDRRVTVGESDEETCVSDGALRLSDDETCVSEDETEDEEEETEDSEDDDANDPFCRDEFDETGDRYTVLWLAGMVTAIRYPEVILEFGLGYVPHQAIAEAKEIHRRLLRGILLRETNIVVVPTKCNALFMHKHSSGENRLRLSYSQLRYTA</sequence>
<dbReference type="RefSeq" id="XP_024335666.1">
    <property type="nucleotide sequence ID" value="XM_024486577.1"/>
</dbReference>
<dbReference type="EMBL" id="KZ110603">
    <property type="protein sequence ID" value="OSX58872.1"/>
    <property type="molecule type" value="Genomic_DNA"/>
</dbReference>
<feature type="compositionally biased region" description="Acidic residues" evidence="1">
    <location>
        <begin position="47"/>
        <end position="72"/>
    </location>
</feature>
<accession>A0A1X6MRP5</accession>
<keyword evidence="3" id="KW-1185">Reference proteome</keyword>
<evidence type="ECO:0000313" key="2">
    <source>
        <dbReference type="EMBL" id="OSX58872.1"/>
    </source>
</evidence>
<gene>
    <name evidence="2" type="ORF">POSPLADRAFT_1151724</name>
</gene>
<evidence type="ECO:0000313" key="3">
    <source>
        <dbReference type="Proteomes" id="UP000194127"/>
    </source>
</evidence>
<dbReference type="GeneID" id="36331526"/>
<protein>
    <submittedName>
        <fullName evidence="2">Uncharacterized protein</fullName>
    </submittedName>
</protein>
<name>A0A1X6MRP5_9APHY</name>